<evidence type="ECO:0000259" key="2">
    <source>
        <dbReference type="Pfam" id="PF01464"/>
    </source>
</evidence>
<keyword evidence="1" id="KW-0472">Membrane</keyword>
<dbReference type="PANTHER" id="PTHR37423">
    <property type="entry name" value="SOLUBLE LYTIC MUREIN TRANSGLYCOSYLASE-RELATED"/>
    <property type="match status" value="1"/>
</dbReference>
<dbReference type="SUPFAM" id="SSF53955">
    <property type="entry name" value="Lysozyme-like"/>
    <property type="match status" value="1"/>
</dbReference>
<dbReference type="Pfam" id="PF01464">
    <property type="entry name" value="SLT"/>
    <property type="match status" value="1"/>
</dbReference>
<feature type="transmembrane region" description="Helical" evidence="1">
    <location>
        <begin position="23"/>
        <end position="42"/>
    </location>
</feature>
<keyword evidence="1" id="KW-1133">Transmembrane helix</keyword>
<feature type="domain" description="Transglycosylase SLT" evidence="2">
    <location>
        <begin position="58"/>
        <end position="163"/>
    </location>
</feature>
<dbReference type="CDD" id="cd16896">
    <property type="entry name" value="LT_Slt70-like"/>
    <property type="match status" value="1"/>
</dbReference>
<dbReference type="EMBL" id="CP089291">
    <property type="protein sequence ID" value="UOF92668.1"/>
    <property type="molecule type" value="Genomic_DNA"/>
</dbReference>
<sequence>MNQTVQTNHSRVGWLKRIPGKSWISILLLILLLIVTSSQTFWKWMYPIEYYNEITTVAKEMHADPLLVAAIIRTESKFDEHDVSHAGAVGLMQLMPKTADWIAKQAGFSDYHVQSLAQREVNIRLGSWYINYLVKMFKGNEYAAIAAYNSGPNRVKEWLQSGRWDGTLAGLDHVPVGETRHFVQRVTYNYNIYKKIYK</sequence>
<dbReference type="InterPro" id="IPR023346">
    <property type="entry name" value="Lysozyme-like_dom_sf"/>
</dbReference>
<evidence type="ECO:0000256" key="1">
    <source>
        <dbReference type="SAM" id="Phobius"/>
    </source>
</evidence>
<proteinExistence type="predicted"/>
<dbReference type="PANTHER" id="PTHR37423:SF2">
    <property type="entry name" value="MEMBRANE-BOUND LYTIC MUREIN TRANSGLYCOSYLASE C"/>
    <property type="match status" value="1"/>
</dbReference>
<keyword evidence="4" id="KW-1185">Reference proteome</keyword>
<protein>
    <submittedName>
        <fullName evidence="3">Lytic transglycosylase domain-containing protein</fullName>
    </submittedName>
</protein>
<keyword evidence="1" id="KW-0812">Transmembrane</keyword>
<accession>A0ABY4CQ99</accession>
<name>A0ABY4CQ99_9BACL</name>
<evidence type="ECO:0000313" key="4">
    <source>
        <dbReference type="Proteomes" id="UP000830167"/>
    </source>
</evidence>
<dbReference type="Proteomes" id="UP000830167">
    <property type="component" value="Chromosome"/>
</dbReference>
<dbReference type="Gene3D" id="1.10.530.10">
    <property type="match status" value="1"/>
</dbReference>
<evidence type="ECO:0000313" key="3">
    <source>
        <dbReference type="EMBL" id="UOF92668.1"/>
    </source>
</evidence>
<dbReference type="RefSeq" id="WP_347439339.1">
    <property type="nucleotide sequence ID" value="NZ_CP089291.1"/>
</dbReference>
<gene>
    <name evidence="3" type="ORF">LSG31_11175</name>
</gene>
<reference evidence="3" key="1">
    <citation type="submission" date="2021-12" db="EMBL/GenBank/DDBJ databases">
        <title>Alicyclobacillaceae gen. nov., sp. nov., isolated from chalcocite enrichment system.</title>
        <authorList>
            <person name="Jiang Z."/>
        </authorList>
    </citation>
    <scope>NUCLEOTIDE SEQUENCE</scope>
    <source>
        <strain evidence="3">MYW30-H2</strain>
    </source>
</reference>
<dbReference type="InterPro" id="IPR008258">
    <property type="entry name" value="Transglycosylase_SLT_dom_1"/>
</dbReference>
<organism evidence="3 4">
    <name type="scientific">Fodinisporobacter ferrooxydans</name>
    <dbReference type="NCBI Taxonomy" id="2901836"/>
    <lineage>
        <taxon>Bacteria</taxon>
        <taxon>Bacillati</taxon>
        <taxon>Bacillota</taxon>
        <taxon>Bacilli</taxon>
        <taxon>Bacillales</taxon>
        <taxon>Alicyclobacillaceae</taxon>
        <taxon>Fodinisporobacter</taxon>
    </lineage>
</organism>